<evidence type="ECO:0000313" key="2">
    <source>
        <dbReference type="EMBL" id="PKT71243.1"/>
    </source>
</evidence>
<dbReference type="EMBL" id="PJOS01000037">
    <property type="protein sequence ID" value="PKT71243.1"/>
    <property type="molecule type" value="Genomic_DNA"/>
</dbReference>
<dbReference type="Proteomes" id="UP000236178">
    <property type="component" value="Unassembled WGS sequence"/>
</dbReference>
<feature type="compositionally biased region" description="Basic and acidic residues" evidence="1">
    <location>
        <begin position="35"/>
        <end position="48"/>
    </location>
</feature>
<protein>
    <submittedName>
        <fullName evidence="2">Uncharacterized protein</fullName>
    </submittedName>
</protein>
<organism evidence="2 3">
    <name type="scientific">Streptomyces populi</name>
    <dbReference type="NCBI Taxonomy" id="2058924"/>
    <lineage>
        <taxon>Bacteria</taxon>
        <taxon>Bacillati</taxon>
        <taxon>Actinomycetota</taxon>
        <taxon>Actinomycetes</taxon>
        <taxon>Kitasatosporales</taxon>
        <taxon>Streptomycetaceae</taxon>
        <taxon>Streptomyces</taxon>
    </lineage>
</organism>
<dbReference type="OrthoDB" id="5994822at2"/>
<accession>A0A2I0SMU1</accession>
<evidence type="ECO:0000313" key="3">
    <source>
        <dbReference type="Proteomes" id="UP000236178"/>
    </source>
</evidence>
<comment type="caution">
    <text evidence="2">The sequence shown here is derived from an EMBL/GenBank/DDBJ whole genome shotgun (WGS) entry which is preliminary data.</text>
</comment>
<reference evidence="2 3" key="1">
    <citation type="submission" date="2017-12" db="EMBL/GenBank/DDBJ databases">
        <title>Streptomyces populusis sp. nov., a novel endophytic actinobacterium isolated from stems of Populus adenopoda Maxim.</title>
        <authorList>
            <person name="Wang Z."/>
        </authorList>
    </citation>
    <scope>NUCLEOTIDE SEQUENCE [LARGE SCALE GENOMIC DNA]</scope>
    <source>
        <strain evidence="2 3">A249</strain>
    </source>
</reference>
<sequence length="471" mass="50343">MKREATQERTCGKPDAEGRKICIALSPPTAASEARAQKREEALRDAARTRARKAGESSAEAAATAADAPLADLVPWCSDEPAGKDYMNRTDACVKSIGSGTLIFIDTNDATIGSAKFDFEQRIKTYPNKSSGGSDFAEFDQQIRIMPVLISPELKGVTLRWNTQSTCAACVTSVIRWADDFDNAAGNNAYWNANDWNAYTDGRWGTRATTWNGTGKERIDLSWSITATVDASTTATATADFGSSGIAQVQELAPRCDDIVGGSAPGCVLPFFKPIYTLDTNKYPAAGGYYWYMQQVMPDHAGSKRWDSLMHYLGPDTPVKTSTGSTWTSDNSRNVICGSGSAWSVHPSDTSVGSVDCDEYAMASTHESGGYPKSVNLVASGTKCAQLFTDKLGDGSSNFGLLADTRTATNGPSGTERCGRAAVSSAQNQRAFSGFPAPAWRMLDGDGFFLTLPGFEHCTSTATTCAWSKIG</sequence>
<evidence type="ECO:0000256" key="1">
    <source>
        <dbReference type="SAM" id="MobiDB-lite"/>
    </source>
</evidence>
<gene>
    <name evidence="2" type="ORF">CW362_20200</name>
</gene>
<keyword evidence="3" id="KW-1185">Reference proteome</keyword>
<dbReference type="AlphaFoldDB" id="A0A2I0SMU1"/>
<proteinExistence type="predicted"/>
<feature type="region of interest" description="Disordered" evidence="1">
    <location>
        <begin position="27"/>
        <end position="64"/>
    </location>
</feature>
<name>A0A2I0SMU1_9ACTN</name>